<accession>A0ABR9P4I3</accession>
<reference evidence="2 3" key="1">
    <citation type="submission" date="2020-09" db="EMBL/GenBank/DDBJ databases">
        <title>Diversity and distribution of actinomycetes associated with coral in the coast of Hainan.</title>
        <authorList>
            <person name="Li F."/>
        </authorList>
    </citation>
    <scope>NUCLEOTIDE SEQUENCE [LARGE SCALE GENOMIC DNA]</scope>
    <source>
        <strain evidence="2 3">HNM0947</strain>
    </source>
</reference>
<keyword evidence="3" id="KW-1185">Reference proteome</keyword>
<gene>
    <name evidence="2" type="ORF">IDM40_08405</name>
</gene>
<dbReference type="RefSeq" id="WP_193121366.1">
    <property type="nucleotide sequence ID" value="NZ_JADBGI010000006.1"/>
</dbReference>
<dbReference type="Proteomes" id="UP000806528">
    <property type="component" value="Unassembled WGS sequence"/>
</dbReference>
<feature type="domain" description="RapZ C-terminal" evidence="1">
    <location>
        <begin position="7"/>
        <end position="123"/>
    </location>
</feature>
<name>A0ABR9P4I3_9ACTN</name>
<comment type="caution">
    <text evidence="2">The sequence shown here is derived from an EMBL/GenBank/DDBJ whole genome shotgun (WGS) entry which is preliminary data.</text>
</comment>
<organism evidence="2 3">
    <name type="scientific">Nocardiopsis coralli</name>
    <dbReference type="NCBI Taxonomy" id="2772213"/>
    <lineage>
        <taxon>Bacteria</taxon>
        <taxon>Bacillati</taxon>
        <taxon>Actinomycetota</taxon>
        <taxon>Actinomycetes</taxon>
        <taxon>Streptosporangiales</taxon>
        <taxon>Nocardiopsidaceae</taxon>
        <taxon>Nocardiopsis</taxon>
    </lineage>
</organism>
<dbReference type="Pfam" id="PF22740">
    <property type="entry name" value="PapZ_C"/>
    <property type="match status" value="1"/>
</dbReference>
<dbReference type="EMBL" id="JADBGI010000006">
    <property type="protein sequence ID" value="MBE2998722.1"/>
    <property type="molecule type" value="Genomic_DNA"/>
</dbReference>
<evidence type="ECO:0000313" key="2">
    <source>
        <dbReference type="EMBL" id="MBE2998722.1"/>
    </source>
</evidence>
<dbReference type="InterPro" id="IPR005337">
    <property type="entry name" value="RapZ-like"/>
</dbReference>
<sequence length="131" mass="14385">MELPPLIRVISFGYLHSPPPAEAHMVFDLRRHFRDPHIDPEFRHLTSSNPRVRAKVLGTPGIPELVDAIMAASVAMTSGPARADVVVAIGCAGGQHRAPNVARSVVERLEEMGHDVQLDPRHLTKPVVERP</sequence>
<protein>
    <submittedName>
        <fullName evidence="2">ATPase</fullName>
    </submittedName>
</protein>
<proteinExistence type="predicted"/>
<evidence type="ECO:0000259" key="1">
    <source>
        <dbReference type="Pfam" id="PF22740"/>
    </source>
</evidence>
<dbReference type="InterPro" id="IPR053931">
    <property type="entry name" value="RapZ_C"/>
</dbReference>
<dbReference type="PANTHER" id="PTHR30448:SF0">
    <property type="entry name" value="RNASE ADAPTER PROTEIN RAPZ"/>
    <property type="match status" value="1"/>
</dbReference>
<dbReference type="PANTHER" id="PTHR30448">
    <property type="entry name" value="RNASE ADAPTER PROTEIN RAPZ"/>
    <property type="match status" value="1"/>
</dbReference>
<evidence type="ECO:0000313" key="3">
    <source>
        <dbReference type="Proteomes" id="UP000806528"/>
    </source>
</evidence>